<evidence type="ECO:0000256" key="1">
    <source>
        <dbReference type="SAM" id="SignalP"/>
    </source>
</evidence>
<proteinExistence type="predicted"/>
<organism evidence="2 3">
    <name type="scientific">Phytohabitans aurantiacus</name>
    <dbReference type="NCBI Taxonomy" id="3016789"/>
    <lineage>
        <taxon>Bacteria</taxon>
        <taxon>Bacillati</taxon>
        <taxon>Actinomycetota</taxon>
        <taxon>Actinomycetes</taxon>
        <taxon>Micromonosporales</taxon>
        <taxon>Micromonosporaceae</taxon>
    </lineage>
</organism>
<accession>A0ABQ5R4L2</accession>
<evidence type="ECO:0008006" key="4">
    <source>
        <dbReference type="Google" id="ProtNLM"/>
    </source>
</evidence>
<reference evidence="2" key="1">
    <citation type="submission" date="2022-12" db="EMBL/GenBank/DDBJ databases">
        <title>New Phytohabitans aurantiacus sp. RD004123 nov., an actinomycete isolated from soil.</title>
        <authorList>
            <person name="Triningsih D.W."/>
            <person name="Harunari E."/>
            <person name="Igarashi Y."/>
        </authorList>
    </citation>
    <scope>NUCLEOTIDE SEQUENCE</scope>
    <source>
        <strain evidence="2">RD004123</strain>
    </source>
</reference>
<name>A0ABQ5R4L2_9ACTN</name>
<sequence length="113" mass="12273">MRQANLARLTATLAMRITTVSALALASVLTVAHPAQAFPQNCSSWAIGEDGVENGAVGQCLSGTGTHRIAIHCSNDSDYYGDWKNTGSLITRRSSRECPLGHILRYKWQELRG</sequence>
<comment type="caution">
    <text evidence="2">The sequence shown here is derived from an EMBL/GenBank/DDBJ whole genome shotgun (WGS) entry which is preliminary data.</text>
</comment>
<dbReference type="EMBL" id="BSDI01000043">
    <property type="protein sequence ID" value="GLI01345.1"/>
    <property type="molecule type" value="Genomic_DNA"/>
</dbReference>
<evidence type="ECO:0000313" key="3">
    <source>
        <dbReference type="Proteomes" id="UP001144280"/>
    </source>
</evidence>
<evidence type="ECO:0000313" key="2">
    <source>
        <dbReference type="EMBL" id="GLI01345.1"/>
    </source>
</evidence>
<dbReference type="Proteomes" id="UP001144280">
    <property type="component" value="Unassembled WGS sequence"/>
</dbReference>
<feature type="chain" id="PRO_5045165975" description="Ricin B lectin domain-containing protein" evidence="1">
    <location>
        <begin position="38"/>
        <end position="113"/>
    </location>
</feature>
<protein>
    <recommendedName>
        <fullName evidence="4">Ricin B lectin domain-containing protein</fullName>
    </recommendedName>
</protein>
<gene>
    <name evidence="2" type="ORF">Pa4123_66210</name>
</gene>
<keyword evidence="3" id="KW-1185">Reference proteome</keyword>
<keyword evidence="1" id="KW-0732">Signal</keyword>
<feature type="signal peptide" evidence="1">
    <location>
        <begin position="1"/>
        <end position="37"/>
    </location>
</feature>